<dbReference type="AlphaFoldDB" id="A0A8S3AX70"/>
<gene>
    <name evidence="2" type="ORF">BYL167_LOCUS44922</name>
</gene>
<name>A0A8S3AX70_9BILA</name>
<comment type="caution">
    <text evidence="2">The sequence shown here is derived from an EMBL/GenBank/DDBJ whole genome shotgun (WGS) entry which is preliminary data.</text>
</comment>
<evidence type="ECO:0000313" key="3">
    <source>
        <dbReference type="Proteomes" id="UP000681967"/>
    </source>
</evidence>
<protein>
    <submittedName>
        <fullName evidence="2">Uncharacterized protein</fullName>
    </submittedName>
</protein>
<dbReference type="Proteomes" id="UP000681967">
    <property type="component" value="Unassembled WGS sequence"/>
</dbReference>
<feature type="compositionally biased region" description="Polar residues" evidence="1">
    <location>
        <begin position="1"/>
        <end position="11"/>
    </location>
</feature>
<feature type="non-terminal residue" evidence="2">
    <location>
        <position position="1"/>
    </location>
</feature>
<accession>A0A8S3AX70</accession>
<reference evidence="2" key="1">
    <citation type="submission" date="2021-02" db="EMBL/GenBank/DDBJ databases">
        <authorList>
            <person name="Nowell W R."/>
        </authorList>
    </citation>
    <scope>NUCLEOTIDE SEQUENCE</scope>
</reference>
<sequence length="34" mass="3751">VTQTSPNNNEYINPRGIRFTTASPTNVPAKGKYN</sequence>
<proteinExistence type="predicted"/>
<feature type="region of interest" description="Disordered" evidence="1">
    <location>
        <begin position="1"/>
        <end position="34"/>
    </location>
</feature>
<dbReference type="EMBL" id="CAJOBH010123211">
    <property type="protein sequence ID" value="CAF4722112.1"/>
    <property type="molecule type" value="Genomic_DNA"/>
</dbReference>
<evidence type="ECO:0000256" key="1">
    <source>
        <dbReference type="SAM" id="MobiDB-lite"/>
    </source>
</evidence>
<organism evidence="2 3">
    <name type="scientific">Rotaria magnacalcarata</name>
    <dbReference type="NCBI Taxonomy" id="392030"/>
    <lineage>
        <taxon>Eukaryota</taxon>
        <taxon>Metazoa</taxon>
        <taxon>Spiralia</taxon>
        <taxon>Gnathifera</taxon>
        <taxon>Rotifera</taxon>
        <taxon>Eurotatoria</taxon>
        <taxon>Bdelloidea</taxon>
        <taxon>Philodinida</taxon>
        <taxon>Philodinidae</taxon>
        <taxon>Rotaria</taxon>
    </lineage>
</organism>
<evidence type="ECO:0000313" key="2">
    <source>
        <dbReference type="EMBL" id="CAF4722112.1"/>
    </source>
</evidence>